<evidence type="ECO:0000313" key="1">
    <source>
        <dbReference type="EMBL" id="OGY56761.1"/>
    </source>
</evidence>
<dbReference type="Proteomes" id="UP000178179">
    <property type="component" value="Unassembled WGS sequence"/>
</dbReference>
<accession>A0A1G1YWJ7</accession>
<dbReference type="AlphaFoldDB" id="A0A1G1YWJ7"/>
<dbReference type="EMBL" id="MHIS01000008">
    <property type="protein sequence ID" value="OGY56761.1"/>
    <property type="molecule type" value="Genomic_DNA"/>
</dbReference>
<dbReference type="SUPFAM" id="SSF54001">
    <property type="entry name" value="Cysteine proteinases"/>
    <property type="match status" value="1"/>
</dbReference>
<sequence length="162" mass="18132">MDTISQIAVTENIRKVASGIGGSGLDYVKNALEFIKGTIINKPYNDATVVAERTLRWTRTAEQVLSDGYVYKTKGCTDLVILFQALREAKGYPTNFLRVKDKSGSVNHSMAEVQIDDNWYTVDAGNSFEIKEGKLEDGESFKDFTLWKRGRDGWDIGLKPLT</sequence>
<name>A0A1G1YWJ7_9BACT</name>
<organism evidence="1 2">
    <name type="scientific">Candidatus Colwellbacteria bacterium GWA2_46_10</name>
    <dbReference type="NCBI Taxonomy" id="1797684"/>
    <lineage>
        <taxon>Bacteria</taxon>
        <taxon>Candidatus Colwelliibacteriota</taxon>
    </lineage>
</organism>
<comment type="caution">
    <text evidence="1">The sequence shown here is derived from an EMBL/GenBank/DDBJ whole genome shotgun (WGS) entry which is preliminary data.</text>
</comment>
<protein>
    <recommendedName>
        <fullName evidence="3">Transglutaminase-like domain-containing protein</fullName>
    </recommendedName>
</protein>
<proteinExistence type="predicted"/>
<dbReference type="InterPro" id="IPR038765">
    <property type="entry name" value="Papain-like_cys_pep_sf"/>
</dbReference>
<gene>
    <name evidence="1" type="ORF">A2119_01840</name>
</gene>
<reference evidence="1 2" key="1">
    <citation type="journal article" date="2016" name="Nat. Commun.">
        <title>Thousands of microbial genomes shed light on interconnected biogeochemical processes in an aquifer system.</title>
        <authorList>
            <person name="Anantharaman K."/>
            <person name="Brown C.T."/>
            <person name="Hug L.A."/>
            <person name="Sharon I."/>
            <person name="Castelle C.J."/>
            <person name="Probst A.J."/>
            <person name="Thomas B.C."/>
            <person name="Singh A."/>
            <person name="Wilkins M.J."/>
            <person name="Karaoz U."/>
            <person name="Brodie E.L."/>
            <person name="Williams K.H."/>
            <person name="Hubbard S.S."/>
            <person name="Banfield J.F."/>
        </authorList>
    </citation>
    <scope>NUCLEOTIDE SEQUENCE [LARGE SCALE GENOMIC DNA]</scope>
</reference>
<evidence type="ECO:0008006" key="3">
    <source>
        <dbReference type="Google" id="ProtNLM"/>
    </source>
</evidence>
<evidence type="ECO:0000313" key="2">
    <source>
        <dbReference type="Proteomes" id="UP000178179"/>
    </source>
</evidence>